<dbReference type="InterPro" id="IPR057169">
    <property type="entry name" value="DUF7847"/>
</dbReference>
<evidence type="ECO:0000259" key="2">
    <source>
        <dbReference type="Pfam" id="PF25231"/>
    </source>
</evidence>
<dbReference type="EMBL" id="JACIEV010000007">
    <property type="protein sequence ID" value="MBB4154586.1"/>
    <property type="molecule type" value="Genomic_DNA"/>
</dbReference>
<feature type="transmembrane region" description="Helical" evidence="1">
    <location>
        <begin position="21"/>
        <end position="44"/>
    </location>
</feature>
<keyword evidence="4" id="KW-1185">Reference proteome</keyword>
<evidence type="ECO:0000256" key="1">
    <source>
        <dbReference type="SAM" id="Phobius"/>
    </source>
</evidence>
<dbReference type="Proteomes" id="UP000529795">
    <property type="component" value="Unassembled WGS sequence"/>
</dbReference>
<reference evidence="3 4" key="1">
    <citation type="submission" date="2020-08" db="EMBL/GenBank/DDBJ databases">
        <title>Genomic Encyclopedia of Type Strains, Phase IV (KMG-IV): sequencing the most valuable type-strain genomes for metagenomic binning, comparative biology and taxonomic classification.</title>
        <authorList>
            <person name="Goeker M."/>
        </authorList>
    </citation>
    <scope>NUCLEOTIDE SEQUENCE [LARGE SCALE GENOMIC DNA]</scope>
    <source>
        <strain evidence="3 4">YC6723</strain>
    </source>
</reference>
<evidence type="ECO:0000313" key="3">
    <source>
        <dbReference type="EMBL" id="MBB4154586.1"/>
    </source>
</evidence>
<name>A0A840FEE4_9SPHN</name>
<protein>
    <recommendedName>
        <fullName evidence="2">DUF7847 domain-containing protein</fullName>
    </recommendedName>
</protein>
<feature type="domain" description="DUF7847" evidence="2">
    <location>
        <begin position="17"/>
        <end position="264"/>
    </location>
</feature>
<feature type="transmembrane region" description="Helical" evidence="1">
    <location>
        <begin position="230"/>
        <end position="263"/>
    </location>
</feature>
<dbReference type="Pfam" id="PF25231">
    <property type="entry name" value="DUF7847"/>
    <property type="match status" value="1"/>
</dbReference>
<comment type="caution">
    <text evidence="3">The sequence shown here is derived from an EMBL/GenBank/DDBJ whole genome shotgun (WGS) entry which is preliminary data.</text>
</comment>
<feature type="transmembrane region" description="Helical" evidence="1">
    <location>
        <begin position="143"/>
        <end position="167"/>
    </location>
</feature>
<keyword evidence="1" id="KW-0812">Transmembrane</keyword>
<feature type="transmembrane region" description="Helical" evidence="1">
    <location>
        <begin position="97"/>
        <end position="123"/>
    </location>
</feature>
<feature type="transmembrane region" description="Helical" evidence="1">
    <location>
        <begin position="50"/>
        <end position="76"/>
    </location>
</feature>
<proteinExistence type="predicted"/>
<sequence length="272" mass="28283">MVKMGTIWERTTEVLSGRAGMLFGIAALTLVLPAVVRLLVAMTLPTTTPLGAIVGFVLALAVGLISLWGQLTIIAASSDPSIDAPAGYRLAAARLPTALGVTILLSIAAFVLMIPLIVALVAAHVDVTTLNNATQISNVPPGIATFASLYIIVLLIVFLTAAARLTVLNPVVLHERLGLGAIKRSWQLTRGLMWRILGVLVLFIVVAAIAGMALQLVVGTLTALAFGRDAVATVLLVTSIASSLLSAVFTVIALAFTAQLYVALAGPPQRRP</sequence>
<keyword evidence="1" id="KW-0472">Membrane</keyword>
<keyword evidence="1" id="KW-1133">Transmembrane helix</keyword>
<dbReference type="AlphaFoldDB" id="A0A840FEE4"/>
<organism evidence="3 4">
    <name type="scientific">Sphingomonas jinjuensis</name>
    <dbReference type="NCBI Taxonomy" id="535907"/>
    <lineage>
        <taxon>Bacteria</taxon>
        <taxon>Pseudomonadati</taxon>
        <taxon>Pseudomonadota</taxon>
        <taxon>Alphaproteobacteria</taxon>
        <taxon>Sphingomonadales</taxon>
        <taxon>Sphingomonadaceae</taxon>
        <taxon>Sphingomonas</taxon>
    </lineage>
</organism>
<gene>
    <name evidence="3" type="ORF">GGQ80_002502</name>
</gene>
<dbReference type="RefSeq" id="WP_183985258.1">
    <property type="nucleotide sequence ID" value="NZ_JACIEV010000007.1"/>
</dbReference>
<feature type="transmembrane region" description="Helical" evidence="1">
    <location>
        <begin position="192"/>
        <end position="218"/>
    </location>
</feature>
<accession>A0A840FEE4</accession>
<evidence type="ECO:0000313" key="4">
    <source>
        <dbReference type="Proteomes" id="UP000529795"/>
    </source>
</evidence>